<evidence type="ECO:0000313" key="3">
    <source>
        <dbReference type="Proteomes" id="UP000240325"/>
    </source>
</evidence>
<protein>
    <submittedName>
        <fullName evidence="2">Uncharacterized protein</fullName>
    </submittedName>
</protein>
<keyword evidence="1" id="KW-0812">Transmembrane</keyword>
<sequence length="271" mass="30869">MQYDESDDSNHSNNCHTCISCIKVIIAFIIICTLGFGIYACIEFISRNKYKSPDYVCGSFSNMTSLSIDEVVGSWWHWMYDTNGINFIQRCPTFYHDADIYVGGKLALRTDSEISNMSTMFEMNLNDCHGNTMYVIKAIGNIYYLQYPNGTMIAYITISSSSVIFKLDKTIIASGEIANNSPHLRFTYNVYTTQIDLAPIIAVTAKLTFLQFLQYTNAKYDKTDMCNQFFISSSIIALILLGILYILCVMYLCYKYNKCVTQRLESCCNCV</sequence>
<keyword evidence="3" id="KW-1185">Reference proteome</keyword>
<organism evidence="2">
    <name type="scientific">Bodo saltans virus</name>
    <dbReference type="NCBI Taxonomy" id="2024608"/>
    <lineage>
        <taxon>Viruses</taxon>
        <taxon>Varidnaviria</taxon>
        <taxon>Bamfordvirae</taxon>
        <taxon>Nucleocytoviricota</taxon>
        <taxon>Megaviricetes</taxon>
        <taxon>Imitervirales</taxon>
        <taxon>Mimiviridae</taxon>
        <taxon>Klosneuvirinae</taxon>
        <taxon>Theiavirus</taxon>
        <taxon>Theiavirus salishense</taxon>
    </lineage>
</organism>
<keyword evidence="1" id="KW-0472">Membrane</keyword>
<feature type="transmembrane region" description="Helical" evidence="1">
    <location>
        <begin position="22"/>
        <end position="42"/>
    </location>
</feature>
<feature type="transmembrane region" description="Helical" evidence="1">
    <location>
        <begin position="229"/>
        <end position="252"/>
    </location>
</feature>
<reference evidence="2" key="1">
    <citation type="journal article" date="2017" name="Elife">
        <title>The kinetoplastid-infecting Bodo saltans virus (BsV), a window into the most abundant giant viruses in the sea.</title>
        <authorList>
            <person name="Deeg C.M."/>
            <person name="Chow C.-E.T."/>
            <person name="Suttle C.A."/>
        </authorList>
    </citation>
    <scope>NUCLEOTIDE SEQUENCE</scope>
    <source>
        <strain evidence="2">NG1</strain>
    </source>
</reference>
<gene>
    <name evidence="2" type="ORF">BMW23_0890</name>
</gene>
<dbReference type="Proteomes" id="UP000240325">
    <property type="component" value="Segment"/>
</dbReference>
<keyword evidence="1" id="KW-1133">Transmembrane helix</keyword>
<accession>A0A2H4UVR8</accession>
<proteinExistence type="predicted"/>
<name>A0A2H4UVR8_9VIRU</name>
<dbReference type="EMBL" id="MF782455">
    <property type="protein sequence ID" value="ATZ80935.1"/>
    <property type="molecule type" value="Genomic_DNA"/>
</dbReference>
<evidence type="ECO:0000313" key="2">
    <source>
        <dbReference type="EMBL" id="ATZ80935.1"/>
    </source>
</evidence>
<evidence type="ECO:0000256" key="1">
    <source>
        <dbReference type="SAM" id="Phobius"/>
    </source>
</evidence>